<protein>
    <recommendedName>
        <fullName evidence="3">DUF3618 domain-containing protein</fullName>
    </recommendedName>
</protein>
<keyword evidence="2" id="KW-1185">Reference proteome</keyword>
<evidence type="ECO:0000313" key="2">
    <source>
        <dbReference type="Proteomes" id="UP000183263"/>
    </source>
</evidence>
<evidence type="ECO:0000313" key="1">
    <source>
        <dbReference type="EMBL" id="SDI00854.1"/>
    </source>
</evidence>
<evidence type="ECO:0008006" key="3">
    <source>
        <dbReference type="Google" id="ProtNLM"/>
    </source>
</evidence>
<dbReference type="EMBL" id="FNDN01000004">
    <property type="protein sequence ID" value="SDI00854.1"/>
    <property type="molecule type" value="Genomic_DNA"/>
</dbReference>
<dbReference type="AlphaFoldDB" id="A0A1G8H2K2"/>
<gene>
    <name evidence="1" type="ORF">SAMN05444695_104290</name>
</gene>
<sequence>MTSPFEGPDHTSADGSPPVAQQREELAETVDALTKKLDVPARANAAAADTAHAAAVTVRENQPFVVIAAVAVVSAIVAAVVVRRRRR</sequence>
<reference evidence="1 2" key="1">
    <citation type="submission" date="2016-10" db="EMBL/GenBank/DDBJ databases">
        <authorList>
            <person name="de Groot N.N."/>
        </authorList>
    </citation>
    <scope>NUCLEOTIDE SEQUENCE [LARGE SCALE GENOMIC DNA]</scope>
    <source>
        <strain evidence="1 2">DSM 44892</strain>
    </source>
</reference>
<organism evidence="1 2">
    <name type="scientific">Rhodococcus triatomae</name>
    <dbReference type="NCBI Taxonomy" id="300028"/>
    <lineage>
        <taxon>Bacteria</taxon>
        <taxon>Bacillati</taxon>
        <taxon>Actinomycetota</taxon>
        <taxon>Actinomycetes</taxon>
        <taxon>Mycobacteriales</taxon>
        <taxon>Nocardiaceae</taxon>
        <taxon>Rhodococcus</taxon>
    </lineage>
</organism>
<proteinExistence type="predicted"/>
<dbReference type="Proteomes" id="UP000183263">
    <property type="component" value="Unassembled WGS sequence"/>
</dbReference>
<dbReference type="RefSeq" id="WP_072737028.1">
    <property type="nucleotide sequence ID" value="NZ_CP048813.1"/>
</dbReference>
<dbReference type="InterPro" id="IPR022062">
    <property type="entry name" value="DUF3618"/>
</dbReference>
<accession>A0A1G8H2K2</accession>
<dbReference type="OrthoDB" id="4578840at2"/>
<dbReference type="Pfam" id="PF12277">
    <property type="entry name" value="DUF3618"/>
    <property type="match status" value="1"/>
</dbReference>
<name>A0A1G8H2K2_9NOCA</name>